<dbReference type="EMBL" id="JAXAFO010000051">
    <property type="protein sequence ID" value="MDX6851349.1"/>
    <property type="molecule type" value="Genomic_DNA"/>
</dbReference>
<keyword evidence="2" id="KW-1185">Reference proteome</keyword>
<comment type="caution">
    <text evidence="1">The sequence shown here is derived from an EMBL/GenBank/DDBJ whole genome shotgun (WGS) entry which is preliminary data.</text>
</comment>
<name>A0ABU4S6Z7_9GAMM</name>
<proteinExistence type="predicted"/>
<protein>
    <submittedName>
        <fullName evidence="1">Uncharacterized protein</fullName>
    </submittedName>
</protein>
<dbReference type="Proteomes" id="UP001273505">
    <property type="component" value="Unassembled WGS sequence"/>
</dbReference>
<accession>A0ABU4S6Z7</accession>
<gene>
    <name evidence="1" type="ORF">SCD92_18380</name>
</gene>
<reference evidence="1 2" key="1">
    <citation type="submission" date="2023-11" db="EMBL/GenBank/DDBJ databases">
        <title>Gilvimarinus fulvus sp. nov., isolated from the surface of Kelp.</title>
        <authorList>
            <person name="Sun Y.Y."/>
            <person name="Gong Y."/>
            <person name="Du Z.J."/>
        </authorList>
    </citation>
    <scope>NUCLEOTIDE SEQUENCE [LARGE SCALE GENOMIC DNA]</scope>
    <source>
        <strain evidence="1 2">SDUM040013</strain>
    </source>
</reference>
<dbReference type="RefSeq" id="WP_302723683.1">
    <property type="nucleotide sequence ID" value="NZ_JAULRU010000675.1"/>
</dbReference>
<evidence type="ECO:0000313" key="1">
    <source>
        <dbReference type="EMBL" id="MDX6851349.1"/>
    </source>
</evidence>
<evidence type="ECO:0000313" key="2">
    <source>
        <dbReference type="Proteomes" id="UP001273505"/>
    </source>
</evidence>
<organism evidence="1 2">
    <name type="scientific">Gilvimarinus gilvus</name>
    <dbReference type="NCBI Taxonomy" id="3058038"/>
    <lineage>
        <taxon>Bacteria</taxon>
        <taxon>Pseudomonadati</taxon>
        <taxon>Pseudomonadota</taxon>
        <taxon>Gammaproteobacteria</taxon>
        <taxon>Cellvibrionales</taxon>
        <taxon>Cellvibrionaceae</taxon>
        <taxon>Gilvimarinus</taxon>
    </lineage>
</organism>
<sequence length="232" mass="27057">MSRWSAPRFTQNANEDLRSLVFLTNEEGRHINLFPSNNGLHPSEPLNEGIYTIRLASGRHKTKQIKFRVSRDIPIPKLNTPIDFHWNLKVFDYPLGYVYNTCFKQEPCHQHFITAQFDTKPLAPKQTFAYYEVGFISRFGPHSKQAPFESTIETQGLIQSKGTPVFNHRWGLSDPVDKCLGVMVRDGYGQSLGPIYSCRPRKYIKGSILEHTSWQAKRENWEEIEDWVYYDR</sequence>